<keyword evidence="2" id="KW-1185">Reference proteome</keyword>
<name>A0A4P6YVA8_9LACO</name>
<dbReference type="EMBL" id="CP037940">
    <property type="protein sequence ID" value="QBO36701.1"/>
    <property type="molecule type" value="Genomic_DNA"/>
</dbReference>
<organism evidence="1 2">
    <name type="scientific">Periweissella cryptocerci</name>
    <dbReference type="NCBI Taxonomy" id="2506420"/>
    <lineage>
        <taxon>Bacteria</taxon>
        <taxon>Bacillati</taxon>
        <taxon>Bacillota</taxon>
        <taxon>Bacilli</taxon>
        <taxon>Lactobacillales</taxon>
        <taxon>Lactobacillaceae</taxon>
        <taxon>Periweissella</taxon>
    </lineage>
</organism>
<sequence>MRKLYLKQQNSSSKQTATTVRDVDGKAQYLVTGQFGRANAFVHIYNDLGELVVEMEQTSYGLLPRFEIKTNHETVGSIGLSLGSLIDVVYVRGLSWLINGSLASGIYHAYHGQELLLTVKPTVLAQGPYNELVITHRENEAILIGITVVLNRWLFNAKSSPLKNLLRHPMTLAINEKFEVNSSNEGRHCH</sequence>
<dbReference type="RefSeq" id="WP_133363778.1">
    <property type="nucleotide sequence ID" value="NZ_CP037940.1"/>
</dbReference>
<dbReference type="Proteomes" id="UP000292886">
    <property type="component" value="Chromosome"/>
</dbReference>
<reference evidence="2" key="1">
    <citation type="submission" date="2019-03" db="EMBL/GenBank/DDBJ databases">
        <title>Weissella sp. 26KH-42 Genome sequencing.</title>
        <authorList>
            <person name="Heo J."/>
            <person name="Kim S.-J."/>
            <person name="Kim J.-S."/>
            <person name="Hong S.-B."/>
            <person name="Kwon S.-W."/>
        </authorList>
    </citation>
    <scope>NUCLEOTIDE SEQUENCE [LARGE SCALE GENOMIC DNA]</scope>
    <source>
        <strain evidence="2">26KH-42</strain>
    </source>
</reference>
<evidence type="ECO:0000313" key="2">
    <source>
        <dbReference type="Proteomes" id="UP000292886"/>
    </source>
</evidence>
<accession>A0A4P6YVA8</accession>
<dbReference type="InterPro" id="IPR025659">
    <property type="entry name" value="Tubby-like_C"/>
</dbReference>
<evidence type="ECO:0000313" key="1">
    <source>
        <dbReference type="EMBL" id="QBO36701.1"/>
    </source>
</evidence>
<proteinExistence type="predicted"/>
<dbReference type="SUPFAM" id="SSF54518">
    <property type="entry name" value="Tubby C-terminal domain-like"/>
    <property type="match status" value="1"/>
</dbReference>
<dbReference type="AlphaFoldDB" id="A0A4P6YVA8"/>
<gene>
    <name evidence="1" type="ORF">EQG49_09625</name>
</gene>
<protein>
    <submittedName>
        <fullName evidence="1">Uncharacterized protein</fullName>
    </submittedName>
</protein>
<dbReference type="KEGG" id="wei:EQG49_09625"/>
<dbReference type="OrthoDB" id="2248181at2"/>